<evidence type="ECO:0000259" key="5">
    <source>
        <dbReference type="PROSITE" id="PS50977"/>
    </source>
</evidence>
<feature type="domain" description="HTH tetR-type" evidence="5">
    <location>
        <begin position="14"/>
        <end position="74"/>
    </location>
</feature>
<sequence>MRKAGRPSAEEATVDRSEMLKKSALDLLSSRSFGAVTIKDIGREAGVTTAMIYYYFEDKDDLLRAAIEYAIDTAFERFASLSENIEHPAALIREWLRTHVDMVDSFSKMMKINLDYNAEGKRSQRVDDAIRRFYDTEAKVLTNCVKRGVDLGIFNPVDPEQIRVVVSTFLDGAMVRSRILSDYDLEGSVRIFETLLWEKLGYDGSAERRADTEKSSQR</sequence>
<dbReference type="Pfam" id="PF00440">
    <property type="entry name" value="TetR_N"/>
    <property type="match status" value="1"/>
</dbReference>
<evidence type="ECO:0000256" key="2">
    <source>
        <dbReference type="ARBA" id="ARBA00023125"/>
    </source>
</evidence>
<dbReference type="InterPro" id="IPR009057">
    <property type="entry name" value="Homeodomain-like_sf"/>
</dbReference>
<dbReference type="EMBL" id="QPMH01000003">
    <property type="protein sequence ID" value="RDD62991.1"/>
    <property type="molecule type" value="Genomic_DNA"/>
</dbReference>
<evidence type="ECO:0000256" key="1">
    <source>
        <dbReference type="ARBA" id="ARBA00023015"/>
    </source>
</evidence>
<dbReference type="PRINTS" id="PR00455">
    <property type="entry name" value="HTHTETR"/>
</dbReference>
<keyword evidence="2 4" id="KW-0238">DNA-binding</keyword>
<dbReference type="PROSITE" id="PS01081">
    <property type="entry name" value="HTH_TETR_1"/>
    <property type="match status" value="1"/>
</dbReference>
<dbReference type="SUPFAM" id="SSF46689">
    <property type="entry name" value="Homeodomain-like"/>
    <property type="match status" value="1"/>
</dbReference>
<reference evidence="6 7" key="1">
    <citation type="submission" date="2018-07" db="EMBL/GenBank/DDBJ databases">
        <title>Venubactetium sediminum gen. nov., sp. nov., isolated from a marine solar saltern.</title>
        <authorList>
            <person name="Wang S."/>
        </authorList>
    </citation>
    <scope>NUCLEOTIDE SEQUENCE [LARGE SCALE GENOMIC DNA]</scope>
    <source>
        <strain evidence="6 7">WD2A32</strain>
    </source>
</reference>
<proteinExistence type="predicted"/>
<keyword evidence="7" id="KW-1185">Reference proteome</keyword>
<comment type="caution">
    <text evidence="6">The sequence shown here is derived from an EMBL/GenBank/DDBJ whole genome shotgun (WGS) entry which is preliminary data.</text>
</comment>
<accession>A0A369TCB7</accession>
<dbReference type="GO" id="GO:0003677">
    <property type="term" value="F:DNA binding"/>
    <property type="evidence" value="ECO:0007669"/>
    <property type="project" value="UniProtKB-UniRule"/>
</dbReference>
<evidence type="ECO:0000313" key="7">
    <source>
        <dbReference type="Proteomes" id="UP000253941"/>
    </source>
</evidence>
<dbReference type="PANTHER" id="PTHR47506">
    <property type="entry name" value="TRANSCRIPTIONAL REGULATORY PROTEIN"/>
    <property type="match status" value="1"/>
</dbReference>
<dbReference type="Proteomes" id="UP000253941">
    <property type="component" value="Unassembled WGS sequence"/>
</dbReference>
<dbReference type="SUPFAM" id="SSF48498">
    <property type="entry name" value="Tetracyclin repressor-like, C-terminal domain"/>
    <property type="match status" value="1"/>
</dbReference>
<dbReference type="InterPro" id="IPR036271">
    <property type="entry name" value="Tet_transcr_reg_TetR-rel_C_sf"/>
</dbReference>
<keyword evidence="1" id="KW-0805">Transcription regulation</keyword>
<dbReference type="Gene3D" id="1.10.357.10">
    <property type="entry name" value="Tetracycline Repressor, domain 2"/>
    <property type="match status" value="1"/>
</dbReference>
<keyword evidence="3" id="KW-0804">Transcription</keyword>
<dbReference type="PANTHER" id="PTHR47506:SF1">
    <property type="entry name" value="HTH-TYPE TRANSCRIPTIONAL REGULATOR YJDC"/>
    <property type="match status" value="1"/>
</dbReference>
<dbReference type="RefSeq" id="WP_114580942.1">
    <property type="nucleotide sequence ID" value="NZ_QPMH01000003.1"/>
</dbReference>
<evidence type="ECO:0000256" key="3">
    <source>
        <dbReference type="ARBA" id="ARBA00023163"/>
    </source>
</evidence>
<dbReference type="AlphaFoldDB" id="A0A369TCB7"/>
<protein>
    <submittedName>
        <fullName evidence="6">TetR/AcrR family transcriptional regulator</fullName>
    </submittedName>
</protein>
<evidence type="ECO:0000256" key="4">
    <source>
        <dbReference type="PROSITE-ProRule" id="PRU00335"/>
    </source>
</evidence>
<dbReference type="InterPro" id="IPR023772">
    <property type="entry name" value="DNA-bd_HTH_TetR-type_CS"/>
</dbReference>
<dbReference type="InterPro" id="IPR001647">
    <property type="entry name" value="HTH_TetR"/>
</dbReference>
<gene>
    <name evidence="6" type="ORF">DRB17_04240</name>
</gene>
<name>A0A369TCB7_9PROT</name>
<evidence type="ECO:0000313" key="6">
    <source>
        <dbReference type="EMBL" id="RDD62991.1"/>
    </source>
</evidence>
<feature type="DNA-binding region" description="H-T-H motif" evidence="4">
    <location>
        <begin position="37"/>
        <end position="56"/>
    </location>
</feature>
<organism evidence="6 7">
    <name type="scientific">Ferruginivarius sediminum</name>
    <dbReference type="NCBI Taxonomy" id="2661937"/>
    <lineage>
        <taxon>Bacteria</taxon>
        <taxon>Pseudomonadati</taxon>
        <taxon>Pseudomonadota</taxon>
        <taxon>Alphaproteobacteria</taxon>
        <taxon>Rhodospirillales</taxon>
        <taxon>Rhodospirillaceae</taxon>
        <taxon>Ferruginivarius</taxon>
    </lineage>
</organism>
<dbReference type="PROSITE" id="PS50977">
    <property type="entry name" value="HTH_TETR_2"/>
    <property type="match status" value="1"/>
</dbReference>